<dbReference type="EMBL" id="CP000667">
    <property type="protein sequence ID" value="ABP52789.1"/>
    <property type="molecule type" value="Genomic_DNA"/>
</dbReference>
<dbReference type="KEGG" id="stp:Strop_0304"/>
<dbReference type="Proteomes" id="UP000000235">
    <property type="component" value="Chromosome"/>
</dbReference>
<dbReference type="HOGENOM" id="CLU_1554202_0_0_11"/>
<protein>
    <submittedName>
        <fullName evidence="1">Uncharacterized protein</fullName>
    </submittedName>
</protein>
<sequence length="172" mass="18838">MIVMNLDEKSFSFLELSKNVNYGRDALPSARDRQIRDLLLGAADSASLEQVKRLMPGDADRVLNAFAERAASIAVRHQDARELRAGILAAAIAQAITGDLRESLAALSLLYRASEMIGHDPNSEFAAANDLSGGRAIGLLDFLRRSPEDKTIQAMGYEEGDDKGGFRFVRNW</sequence>
<dbReference type="AlphaFoldDB" id="A4X1N9"/>
<evidence type="ECO:0000313" key="1">
    <source>
        <dbReference type="EMBL" id="ABP52789.1"/>
    </source>
</evidence>
<keyword evidence="2" id="KW-1185">Reference proteome</keyword>
<organism evidence="1 2">
    <name type="scientific">Salinispora tropica (strain ATCC BAA-916 / DSM 44818 / JCM 13857 / NBRC 105044 / CNB-440)</name>
    <dbReference type="NCBI Taxonomy" id="369723"/>
    <lineage>
        <taxon>Bacteria</taxon>
        <taxon>Bacillati</taxon>
        <taxon>Actinomycetota</taxon>
        <taxon>Actinomycetes</taxon>
        <taxon>Micromonosporales</taxon>
        <taxon>Micromonosporaceae</taxon>
        <taxon>Salinispora</taxon>
    </lineage>
</organism>
<accession>A4X1N9</accession>
<proteinExistence type="predicted"/>
<evidence type="ECO:0000313" key="2">
    <source>
        <dbReference type="Proteomes" id="UP000000235"/>
    </source>
</evidence>
<name>A4X1N9_SALTO</name>
<gene>
    <name evidence="1" type="ordered locus">Strop_0304</name>
</gene>
<reference evidence="2" key="1">
    <citation type="journal article" date="2007" name="Proc. Natl. Acad. Sci. U.S.A.">
        <title>Genome sequencing reveals complex secondary metabolome in the marine actinomycete Salinispora tropica.</title>
        <authorList>
            <person name="Udwary D.W."/>
            <person name="Zeigler L."/>
            <person name="Asolkar R.N."/>
            <person name="Singan V."/>
            <person name="Lapidus A."/>
            <person name="Fenical W."/>
            <person name="Jensen P.R."/>
            <person name="Moore B.S."/>
        </authorList>
    </citation>
    <scope>NUCLEOTIDE SEQUENCE [LARGE SCALE GENOMIC DNA]</scope>
    <source>
        <strain evidence="2">ATCC BAA-916 / DSM 44818 / CNB-440</strain>
    </source>
</reference>